<organism evidence="10 11">
    <name type="scientific">Paenibacillus alvei TS-15</name>
    <dbReference type="NCBI Taxonomy" id="1117108"/>
    <lineage>
        <taxon>Bacteria</taxon>
        <taxon>Bacillati</taxon>
        <taxon>Bacillota</taxon>
        <taxon>Bacilli</taxon>
        <taxon>Bacillales</taxon>
        <taxon>Paenibacillaceae</taxon>
        <taxon>Paenibacillus</taxon>
    </lineage>
</organism>
<sequence length="67" mass="7293">MSLSEFAVQVEQLSHTYMKGTPFQQEALHDVYFHAKPGECVAIIGHTGSGKSTLIQHLNGLLLPQTG</sequence>
<dbReference type="eggNOG" id="COG1122">
    <property type="taxonomic scope" value="Bacteria"/>
</dbReference>
<dbReference type="InterPro" id="IPR003439">
    <property type="entry name" value="ABC_transporter-like_ATP-bd"/>
</dbReference>
<evidence type="ECO:0000256" key="4">
    <source>
        <dbReference type="ARBA" id="ARBA00022475"/>
    </source>
</evidence>
<dbReference type="GO" id="GO:0043190">
    <property type="term" value="C:ATP-binding cassette (ABC) transporter complex"/>
    <property type="evidence" value="ECO:0007669"/>
    <property type="project" value="TreeGrafter"/>
</dbReference>
<dbReference type="AlphaFoldDB" id="S9U178"/>
<dbReference type="SUPFAM" id="SSF52540">
    <property type="entry name" value="P-loop containing nucleoside triphosphate hydrolases"/>
    <property type="match status" value="1"/>
</dbReference>
<accession>S9U178</accession>
<protein>
    <submittedName>
        <fullName evidence="10">ABC transporter ATP-binding protein</fullName>
    </submittedName>
</protein>
<comment type="caution">
    <text evidence="10">The sequence shown here is derived from an EMBL/GenBank/DDBJ whole genome shotgun (WGS) entry which is preliminary data.</text>
</comment>
<evidence type="ECO:0000259" key="9">
    <source>
        <dbReference type="Pfam" id="PF00005"/>
    </source>
</evidence>
<dbReference type="RefSeq" id="WP_021262320.1">
    <property type="nucleotide sequence ID" value="NZ_ATMT01000094.1"/>
</dbReference>
<dbReference type="EMBL" id="ATMT01000094">
    <property type="protein sequence ID" value="EPY04310.1"/>
    <property type="molecule type" value="Genomic_DNA"/>
</dbReference>
<keyword evidence="3" id="KW-0813">Transport</keyword>
<dbReference type="GO" id="GO:0042626">
    <property type="term" value="F:ATPase-coupled transmembrane transporter activity"/>
    <property type="evidence" value="ECO:0007669"/>
    <property type="project" value="TreeGrafter"/>
</dbReference>
<keyword evidence="8" id="KW-0472">Membrane</keyword>
<dbReference type="InterPro" id="IPR027417">
    <property type="entry name" value="P-loop_NTPase"/>
</dbReference>
<proteinExistence type="inferred from homology"/>
<evidence type="ECO:0000256" key="5">
    <source>
        <dbReference type="ARBA" id="ARBA00022741"/>
    </source>
</evidence>
<dbReference type="GO" id="GO:0016887">
    <property type="term" value="F:ATP hydrolysis activity"/>
    <property type="evidence" value="ECO:0007669"/>
    <property type="project" value="InterPro"/>
</dbReference>
<dbReference type="InterPro" id="IPR050095">
    <property type="entry name" value="ECF_ABC_transporter_ATP-bd"/>
</dbReference>
<evidence type="ECO:0000256" key="1">
    <source>
        <dbReference type="ARBA" id="ARBA00004202"/>
    </source>
</evidence>
<evidence type="ECO:0000256" key="2">
    <source>
        <dbReference type="ARBA" id="ARBA00005417"/>
    </source>
</evidence>
<gene>
    <name evidence="10" type="ORF">PAALTS15_25779</name>
</gene>
<comment type="similarity">
    <text evidence="2">Belongs to the ABC transporter superfamily.</text>
</comment>
<name>S9U178_PAEAL</name>
<evidence type="ECO:0000256" key="6">
    <source>
        <dbReference type="ARBA" id="ARBA00022840"/>
    </source>
</evidence>
<dbReference type="Gene3D" id="3.40.50.300">
    <property type="entry name" value="P-loop containing nucleotide triphosphate hydrolases"/>
    <property type="match status" value="1"/>
</dbReference>
<evidence type="ECO:0000256" key="8">
    <source>
        <dbReference type="ARBA" id="ARBA00023136"/>
    </source>
</evidence>
<comment type="subcellular location">
    <subcellularLocation>
        <location evidence="1">Cell membrane</location>
        <topology evidence="1">Peripheral membrane protein</topology>
    </subcellularLocation>
</comment>
<dbReference type="Pfam" id="PF00005">
    <property type="entry name" value="ABC_tran"/>
    <property type="match status" value="1"/>
</dbReference>
<evidence type="ECO:0000256" key="3">
    <source>
        <dbReference type="ARBA" id="ARBA00022448"/>
    </source>
</evidence>
<feature type="domain" description="ABC transporter" evidence="9">
    <location>
        <begin position="28"/>
        <end position="67"/>
    </location>
</feature>
<dbReference type="GO" id="GO:0005524">
    <property type="term" value="F:ATP binding"/>
    <property type="evidence" value="ECO:0007669"/>
    <property type="project" value="UniProtKB-KW"/>
</dbReference>
<keyword evidence="5" id="KW-0547">Nucleotide-binding</keyword>
<dbReference type="PANTHER" id="PTHR43553">
    <property type="entry name" value="HEAVY METAL TRANSPORTER"/>
    <property type="match status" value="1"/>
</dbReference>
<keyword evidence="7" id="KW-1278">Translocase</keyword>
<evidence type="ECO:0000256" key="7">
    <source>
        <dbReference type="ARBA" id="ARBA00022967"/>
    </source>
</evidence>
<dbReference type="Proteomes" id="UP000015344">
    <property type="component" value="Unassembled WGS sequence"/>
</dbReference>
<keyword evidence="4" id="KW-1003">Cell membrane</keyword>
<dbReference type="PANTHER" id="PTHR43553:SF27">
    <property type="entry name" value="ENERGY-COUPLING FACTOR TRANSPORTER ATP-BINDING PROTEIN ECFA2"/>
    <property type="match status" value="1"/>
</dbReference>
<feature type="non-terminal residue" evidence="10">
    <location>
        <position position="67"/>
    </location>
</feature>
<reference evidence="10 11" key="1">
    <citation type="submission" date="2013-05" db="EMBL/GenBank/DDBJ databases">
        <authorList>
            <person name="Strain E.A."/>
            <person name="Brown E."/>
            <person name="Allard M.W."/>
            <person name="Luo Y.L."/>
        </authorList>
    </citation>
    <scope>NUCLEOTIDE SEQUENCE [LARGE SCALE GENOMIC DNA]</scope>
    <source>
        <strain evidence="10 11">TS-15</strain>
    </source>
</reference>
<evidence type="ECO:0000313" key="10">
    <source>
        <dbReference type="EMBL" id="EPY04310.1"/>
    </source>
</evidence>
<keyword evidence="6 10" id="KW-0067">ATP-binding</keyword>
<evidence type="ECO:0000313" key="11">
    <source>
        <dbReference type="Proteomes" id="UP000015344"/>
    </source>
</evidence>